<organism evidence="1 2">
    <name type="scientific">Fodinibacter luteus</name>
    <dbReference type="NCBI Taxonomy" id="552064"/>
    <lineage>
        <taxon>Bacteria</taxon>
        <taxon>Bacillati</taxon>
        <taxon>Actinomycetota</taxon>
        <taxon>Actinomycetes</taxon>
        <taxon>Micrococcales</taxon>
        <taxon>Intrasporangiaceae</taxon>
        <taxon>Fodinibacter (ex Wang et al. 2009)</taxon>
    </lineage>
</organism>
<keyword evidence="2" id="KW-1185">Reference proteome</keyword>
<evidence type="ECO:0000313" key="2">
    <source>
        <dbReference type="Proteomes" id="UP001500945"/>
    </source>
</evidence>
<gene>
    <name evidence="1" type="ORF">GCM10023168_13100</name>
</gene>
<evidence type="ECO:0000313" key="1">
    <source>
        <dbReference type="EMBL" id="GAA4402496.1"/>
    </source>
</evidence>
<dbReference type="EMBL" id="BAABGM010000008">
    <property type="protein sequence ID" value="GAA4402496.1"/>
    <property type="molecule type" value="Genomic_DNA"/>
</dbReference>
<reference evidence="2" key="1">
    <citation type="journal article" date="2019" name="Int. J. Syst. Evol. Microbiol.">
        <title>The Global Catalogue of Microorganisms (GCM) 10K type strain sequencing project: providing services to taxonomists for standard genome sequencing and annotation.</title>
        <authorList>
            <consortium name="The Broad Institute Genomics Platform"/>
            <consortium name="The Broad Institute Genome Sequencing Center for Infectious Disease"/>
            <person name="Wu L."/>
            <person name="Ma J."/>
        </authorList>
    </citation>
    <scope>NUCLEOTIDE SEQUENCE [LARGE SCALE GENOMIC DNA]</scope>
    <source>
        <strain evidence="2">JCM 17809</strain>
    </source>
</reference>
<accession>A0ABP8K9G8</accession>
<protein>
    <submittedName>
        <fullName evidence="1">Uncharacterized protein</fullName>
    </submittedName>
</protein>
<sequence>MNTYADQLFLRAEIDRRLELFGLADARHPSHRPAARRRRLFHLARRVRRVLRPAPAGIPAPGRPRHP</sequence>
<proteinExistence type="predicted"/>
<comment type="caution">
    <text evidence="1">The sequence shown here is derived from an EMBL/GenBank/DDBJ whole genome shotgun (WGS) entry which is preliminary data.</text>
</comment>
<dbReference type="RefSeq" id="WP_345203726.1">
    <property type="nucleotide sequence ID" value="NZ_BAABGM010000008.1"/>
</dbReference>
<dbReference type="Proteomes" id="UP001500945">
    <property type="component" value="Unassembled WGS sequence"/>
</dbReference>
<name>A0ABP8K9G8_9MICO</name>